<feature type="compositionally biased region" description="Low complexity" evidence="1">
    <location>
        <begin position="49"/>
        <end position="61"/>
    </location>
</feature>
<dbReference type="Proteomes" id="UP000646827">
    <property type="component" value="Unassembled WGS sequence"/>
</dbReference>
<evidence type="ECO:0000313" key="3">
    <source>
        <dbReference type="Proteomes" id="UP000646827"/>
    </source>
</evidence>
<feature type="region of interest" description="Disordered" evidence="1">
    <location>
        <begin position="49"/>
        <end position="81"/>
    </location>
</feature>
<reference evidence="2 3" key="1">
    <citation type="submission" date="2020-12" db="EMBL/GenBank/DDBJ databases">
        <title>Metabolic potential, ecology and presence of endohyphal bacteria is reflected in genomic diversity of Mucoromycotina.</title>
        <authorList>
            <person name="Muszewska A."/>
            <person name="Okrasinska A."/>
            <person name="Steczkiewicz K."/>
            <person name="Drgas O."/>
            <person name="Orlowska M."/>
            <person name="Perlinska-Lenart U."/>
            <person name="Aleksandrzak-Piekarczyk T."/>
            <person name="Szatraj K."/>
            <person name="Zielenkiewicz U."/>
            <person name="Pilsyk S."/>
            <person name="Malc E."/>
            <person name="Mieczkowski P."/>
            <person name="Kruszewska J.S."/>
            <person name="Biernat P."/>
            <person name="Pawlowska J."/>
        </authorList>
    </citation>
    <scope>NUCLEOTIDE SEQUENCE [LARGE SCALE GENOMIC DNA]</scope>
    <source>
        <strain evidence="2 3">CBS 142.35</strain>
    </source>
</reference>
<comment type="caution">
    <text evidence="2">The sequence shown here is derived from an EMBL/GenBank/DDBJ whole genome shotgun (WGS) entry which is preliminary data.</text>
</comment>
<dbReference type="OrthoDB" id="2271250at2759"/>
<organism evidence="2 3">
    <name type="scientific">Circinella minor</name>
    <dbReference type="NCBI Taxonomy" id="1195481"/>
    <lineage>
        <taxon>Eukaryota</taxon>
        <taxon>Fungi</taxon>
        <taxon>Fungi incertae sedis</taxon>
        <taxon>Mucoromycota</taxon>
        <taxon>Mucoromycotina</taxon>
        <taxon>Mucoromycetes</taxon>
        <taxon>Mucorales</taxon>
        <taxon>Lichtheimiaceae</taxon>
        <taxon>Circinella</taxon>
    </lineage>
</organism>
<name>A0A8H7VRT2_9FUNG</name>
<evidence type="ECO:0000313" key="2">
    <source>
        <dbReference type="EMBL" id="KAG2226418.1"/>
    </source>
</evidence>
<keyword evidence="3" id="KW-1185">Reference proteome</keyword>
<sequence>MSAMVDKLKKQIEMWRVNKYTKRRSYIPEYEPKDKKHYRHTYHDGVYLSSLSDHPTSSSSSTNKKNIKLFPSKKKSYRVPPPQCSEAYNITYHHGRSY</sequence>
<proteinExistence type="predicted"/>
<accession>A0A8H7VRT2</accession>
<feature type="compositionally biased region" description="Basic residues" evidence="1">
    <location>
        <begin position="65"/>
        <end position="77"/>
    </location>
</feature>
<dbReference type="AlphaFoldDB" id="A0A8H7VRT2"/>
<evidence type="ECO:0000256" key="1">
    <source>
        <dbReference type="SAM" id="MobiDB-lite"/>
    </source>
</evidence>
<protein>
    <submittedName>
        <fullName evidence="2">Uncharacterized protein</fullName>
    </submittedName>
</protein>
<gene>
    <name evidence="2" type="ORF">INT45_000586</name>
</gene>
<dbReference type="EMBL" id="JAEPRB010000017">
    <property type="protein sequence ID" value="KAG2226418.1"/>
    <property type="molecule type" value="Genomic_DNA"/>
</dbReference>